<sequence length="88" mass="9526">MLHCAGSEFFGPHTKGEAPDSAVPTAETAGEASRHGEAFSTSLDATDRTVEGRSEVQIHLSTNLPDIFRLPDQPFVVPGSYRRLELSK</sequence>
<proteinExistence type="predicted"/>
<dbReference type="AlphaFoldDB" id="A0A086QKA3"/>
<evidence type="ECO:0000313" key="2">
    <source>
        <dbReference type="EMBL" id="KFH13035.1"/>
    </source>
</evidence>
<dbReference type="Proteomes" id="UP000028821">
    <property type="component" value="Unassembled WGS sequence"/>
</dbReference>
<gene>
    <name evidence="2" type="ORF">TGMAS_309950A</name>
</gene>
<organism evidence="2 3">
    <name type="scientific">Toxoplasma gondii MAS</name>
    <dbReference type="NCBI Taxonomy" id="943118"/>
    <lineage>
        <taxon>Eukaryota</taxon>
        <taxon>Sar</taxon>
        <taxon>Alveolata</taxon>
        <taxon>Apicomplexa</taxon>
        <taxon>Conoidasida</taxon>
        <taxon>Coccidia</taxon>
        <taxon>Eucoccidiorida</taxon>
        <taxon>Eimeriorina</taxon>
        <taxon>Sarcocystidae</taxon>
        <taxon>Toxoplasma</taxon>
    </lineage>
</organism>
<comment type="caution">
    <text evidence="2">The sequence shown here is derived from an EMBL/GenBank/DDBJ whole genome shotgun (WGS) entry which is preliminary data.</text>
</comment>
<feature type="non-terminal residue" evidence="2">
    <location>
        <position position="88"/>
    </location>
</feature>
<accession>A0A086QKA3</accession>
<evidence type="ECO:0000313" key="3">
    <source>
        <dbReference type="Proteomes" id="UP000028821"/>
    </source>
</evidence>
<evidence type="ECO:0000256" key="1">
    <source>
        <dbReference type="SAM" id="MobiDB-lite"/>
    </source>
</evidence>
<dbReference type="EMBL" id="AEXC02001437">
    <property type="protein sequence ID" value="KFH13035.1"/>
    <property type="molecule type" value="Genomic_DNA"/>
</dbReference>
<reference evidence="2 3" key="1">
    <citation type="submission" date="2014-04" db="EMBL/GenBank/DDBJ databases">
        <authorList>
            <person name="Sibley D."/>
            <person name="Venepally P."/>
            <person name="Karamycheva S."/>
            <person name="Hadjithomas M."/>
            <person name="Khan A."/>
            <person name="Brunk B."/>
            <person name="Roos D."/>
            <person name="Caler E."/>
            <person name="Lorenzi H."/>
        </authorList>
    </citation>
    <scope>NUCLEOTIDE SEQUENCE [LARGE SCALE GENOMIC DNA]</scope>
    <source>
        <strain evidence="2 3">MAS</strain>
    </source>
</reference>
<feature type="region of interest" description="Disordered" evidence="1">
    <location>
        <begin position="1"/>
        <end position="50"/>
    </location>
</feature>
<protein>
    <submittedName>
        <fullName evidence="2">NLE (NUC135) domain-containing protein</fullName>
    </submittedName>
</protein>
<name>A0A086QKA3_TOXGO</name>
<dbReference type="VEuPathDB" id="ToxoDB:TGMAS_309950A"/>